<evidence type="ECO:0000313" key="7">
    <source>
        <dbReference type="Proteomes" id="UP000262583"/>
    </source>
</evidence>
<keyword evidence="3" id="KW-0479">Metal-binding</keyword>
<dbReference type="PRINTS" id="PR00690">
    <property type="entry name" value="ADHESNFAMILY"/>
</dbReference>
<dbReference type="SUPFAM" id="SSF53807">
    <property type="entry name" value="Helical backbone' metal receptor"/>
    <property type="match status" value="1"/>
</dbReference>
<dbReference type="AlphaFoldDB" id="A0A2Z4Y222"/>
<name>A0A2Z4Y222_SUMC1</name>
<dbReference type="InterPro" id="IPR006127">
    <property type="entry name" value="ZnuA-like"/>
</dbReference>
<evidence type="ECO:0000256" key="1">
    <source>
        <dbReference type="ARBA" id="ARBA00004196"/>
    </source>
</evidence>
<proteinExistence type="inferred from homology"/>
<evidence type="ECO:0000256" key="2">
    <source>
        <dbReference type="ARBA" id="ARBA00022448"/>
    </source>
</evidence>
<dbReference type="GO" id="GO:0007155">
    <property type="term" value="P:cell adhesion"/>
    <property type="evidence" value="ECO:0007669"/>
    <property type="project" value="InterPro"/>
</dbReference>
<dbReference type="GO" id="GO:0030001">
    <property type="term" value="P:metal ion transport"/>
    <property type="evidence" value="ECO:0007669"/>
    <property type="project" value="InterPro"/>
</dbReference>
<sequence length="336" mass="37696">MRKDLQHSLLVLQDLHLLKTSHQMPRQLVHRYLKFCLAIGLVFLAGCAPPRADRTPGQPLRVIATTSIITDTVRQVGGDRIQLRGLMGPGVDPHLYKASEGDVQRLAEADIVFYNGLHLEAKLTDVFVKMGRHVRAVPVTRDIPRERLIYPSDAEEAPDPHVWFDVQLWKFAVQTIRDVLCEADPESSAVFAQNASRYLDELEVLDSWVRREMQAIPNEQRVLITAHDAFNYFGRAYDIEVRGLQGISTVAEAGTADVEQLARLIAQRRIRAIFVETSVPVRTIQAMRQTVRALGWNVEIGGELFSDALGSPDTPAASYVGMVRYNVETIVRALKP</sequence>
<dbReference type="Pfam" id="PF01297">
    <property type="entry name" value="ZnuA"/>
    <property type="match status" value="1"/>
</dbReference>
<dbReference type="PRINTS" id="PR00691">
    <property type="entry name" value="ADHESINB"/>
</dbReference>
<accession>A0A2Z4Y222</accession>
<reference evidence="6 7" key="1">
    <citation type="submission" date="2018-05" db="EMBL/GenBank/DDBJ databases">
        <title>A metagenomic window into the 2 km-deep terrestrial subsurface aquifer revealed taxonomically and functionally diverse microbial community comprising novel uncultured bacterial lineages.</title>
        <authorList>
            <person name="Kadnikov V.V."/>
            <person name="Mardanov A.V."/>
            <person name="Beletsky A.V."/>
            <person name="Banks D."/>
            <person name="Pimenov N.V."/>
            <person name="Frank Y.A."/>
            <person name="Karnachuk O.V."/>
            <person name="Ravin N.V."/>
        </authorList>
    </citation>
    <scope>NUCLEOTIDE SEQUENCE [LARGE SCALE GENOMIC DNA]</scope>
    <source>
        <strain evidence="6">BY</strain>
    </source>
</reference>
<evidence type="ECO:0000256" key="4">
    <source>
        <dbReference type="ARBA" id="ARBA00022729"/>
    </source>
</evidence>
<keyword evidence="2 5" id="KW-0813">Transport</keyword>
<dbReference type="PANTHER" id="PTHR42953:SF1">
    <property type="entry name" value="METAL-BINDING PROTEIN HI_0362-RELATED"/>
    <property type="match status" value="1"/>
</dbReference>
<protein>
    <submittedName>
        <fullName evidence="6">Manganese ABC transporter, periplasmic-binding protein SitA</fullName>
    </submittedName>
</protein>
<dbReference type="PANTHER" id="PTHR42953">
    <property type="entry name" value="HIGH-AFFINITY ZINC UPTAKE SYSTEM PROTEIN ZNUA-RELATED"/>
    <property type="match status" value="1"/>
</dbReference>
<dbReference type="KEGG" id="schv:BRCON_0189"/>
<dbReference type="InterPro" id="IPR050492">
    <property type="entry name" value="Bact_metal-bind_prot9"/>
</dbReference>
<dbReference type="EMBL" id="CP030759">
    <property type="protein sequence ID" value="AXA34966.1"/>
    <property type="molecule type" value="Genomic_DNA"/>
</dbReference>
<dbReference type="Gene3D" id="3.40.50.1980">
    <property type="entry name" value="Nitrogenase molybdenum iron protein domain"/>
    <property type="match status" value="2"/>
</dbReference>
<comment type="subcellular location">
    <subcellularLocation>
        <location evidence="1">Cell envelope</location>
    </subcellularLocation>
</comment>
<dbReference type="InterPro" id="IPR006129">
    <property type="entry name" value="AdhesinB"/>
</dbReference>
<evidence type="ECO:0000313" key="6">
    <source>
        <dbReference type="EMBL" id="AXA34966.1"/>
    </source>
</evidence>
<gene>
    <name evidence="6" type="ORF">BRCON_0189</name>
</gene>
<dbReference type="InterPro" id="IPR006128">
    <property type="entry name" value="Lipoprotein_PsaA-like"/>
</dbReference>
<evidence type="ECO:0000256" key="5">
    <source>
        <dbReference type="RuleBase" id="RU003512"/>
    </source>
</evidence>
<dbReference type="GO" id="GO:0046872">
    <property type="term" value="F:metal ion binding"/>
    <property type="evidence" value="ECO:0007669"/>
    <property type="project" value="UniProtKB-KW"/>
</dbReference>
<organism evidence="6 7">
    <name type="scientific">Sumerlaea chitinivorans</name>
    <dbReference type="NCBI Taxonomy" id="2250252"/>
    <lineage>
        <taxon>Bacteria</taxon>
        <taxon>Candidatus Sumerlaeota</taxon>
        <taxon>Candidatus Sumerlaeia</taxon>
        <taxon>Candidatus Sumerlaeales</taxon>
        <taxon>Candidatus Sumerlaeaceae</taxon>
        <taxon>Candidatus Sumerlaea</taxon>
    </lineage>
</organism>
<keyword evidence="4" id="KW-0732">Signal</keyword>
<dbReference type="Proteomes" id="UP000262583">
    <property type="component" value="Chromosome"/>
</dbReference>
<dbReference type="GO" id="GO:0030313">
    <property type="term" value="C:cell envelope"/>
    <property type="evidence" value="ECO:0007669"/>
    <property type="project" value="UniProtKB-SubCell"/>
</dbReference>
<comment type="similarity">
    <text evidence="5">Belongs to the bacterial solute-binding protein 9 family.</text>
</comment>
<evidence type="ECO:0000256" key="3">
    <source>
        <dbReference type="ARBA" id="ARBA00022723"/>
    </source>
</evidence>